<dbReference type="InterPro" id="IPR029063">
    <property type="entry name" value="SAM-dependent_MTases_sf"/>
</dbReference>
<protein>
    <recommendedName>
        <fullName evidence="1">Methyltransferase type 11 domain-containing protein</fullName>
    </recommendedName>
</protein>
<dbReference type="AlphaFoldDB" id="A0A1W7AB19"/>
<sequence>MKEDKLIQKWIRKNAFLNRPDEMLYRSRSTDLLYTQWMSAYVLKYIHFNYHDKVLCIGCHGGRWVSDIDRTVNIKGYILDQSVRQLQHAMHLYPHFNYDISDYHLPFKDRKFHKVIINQPFDSFYEQEALICELQRVMKKKGRIILFQRKGILHTKLKLETLLHDTVLTVSQETAYKNMLIYELKRK</sequence>
<feature type="domain" description="Methyltransferase type 11" evidence="1">
    <location>
        <begin position="55"/>
        <end position="146"/>
    </location>
</feature>
<gene>
    <name evidence="2" type="ORF">MCCS_09690</name>
</gene>
<evidence type="ECO:0000313" key="2">
    <source>
        <dbReference type="EMBL" id="ARQ06616.1"/>
    </source>
</evidence>
<dbReference type="GeneID" id="35295101"/>
<evidence type="ECO:0000313" key="3">
    <source>
        <dbReference type="Proteomes" id="UP000194154"/>
    </source>
</evidence>
<dbReference type="Proteomes" id="UP000194154">
    <property type="component" value="Chromosome"/>
</dbReference>
<keyword evidence="3" id="KW-1185">Reference proteome</keyword>
<dbReference type="GO" id="GO:0008757">
    <property type="term" value="F:S-adenosylmethionine-dependent methyltransferase activity"/>
    <property type="evidence" value="ECO:0007669"/>
    <property type="project" value="InterPro"/>
</dbReference>
<name>A0A1W7AB19_9STAP</name>
<proteinExistence type="predicted"/>
<accession>A0A1W7AB19</accession>
<reference evidence="2 3" key="1">
    <citation type="journal article" date="2017" name="Int. J. Syst. Evol. Microbiol.">
        <title>Macrococcus canis sp. nov., a skin bacterium associated with infections in dogs.</title>
        <authorList>
            <person name="Gobeli Brawand S."/>
            <person name="Cotting K."/>
            <person name="Gomez-Sanz E."/>
            <person name="Collaud A."/>
            <person name="Thomann A."/>
            <person name="Brodard I."/>
            <person name="Rodriguez-Campos S."/>
            <person name="Strauss C."/>
            <person name="Perreten V."/>
        </authorList>
    </citation>
    <scope>NUCLEOTIDE SEQUENCE [LARGE SCALE GENOMIC DNA]</scope>
    <source>
        <strain evidence="2 3">KM45013</strain>
    </source>
</reference>
<dbReference type="Gene3D" id="3.40.50.150">
    <property type="entry name" value="Vaccinia Virus protein VP39"/>
    <property type="match status" value="1"/>
</dbReference>
<dbReference type="InterPro" id="IPR013216">
    <property type="entry name" value="Methyltransf_11"/>
</dbReference>
<dbReference type="RefSeq" id="WP_086042275.1">
    <property type="nucleotide sequence ID" value="NZ_CBCRZA010000006.1"/>
</dbReference>
<dbReference type="Pfam" id="PF08241">
    <property type="entry name" value="Methyltransf_11"/>
    <property type="match status" value="1"/>
</dbReference>
<dbReference type="SUPFAM" id="SSF53335">
    <property type="entry name" value="S-adenosyl-L-methionine-dependent methyltransferases"/>
    <property type="match status" value="1"/>
</dbReference>
<dbReference type="EMBL" id="CP021059">
    <property type="protein sequence ID" value="ARQ06616.1"/>
    <property type="molecule type" value="Genomic_DNA"/>
</dbReference>
<dbReference type="OrthoDB" id="2418517at2"/>
<dbReference type="STRING" id="1855823.MCCS_09690"/>
<evidence type="ECO:0000259" key="1">
    <source>
        <dbReference type="Pfam" id="PF08241"/>
    </source>
</evidence>
<organism evidence="2 3">
    <name type="scientific">Macrococcoides canis</name>
    <dbReference type="NCBI Taxonomy" id="1855823"/>
    <lineage>
        <taxon>Bacteria</taxon>
        <taxon>Bacillati</taxon>
        <taxon>Bacillota</taxon>
        <taxon>Bacilli</taxon>
        <taxon>Bacillales</taxon>
        <taxon>Staphylococcaceae</taxon>
        <taxon>Macrococcoides</taxon>
    </lineage>
</organism>
<dbReference type="KEGG" id="mcak:MCCS_09690"/>
<dbReference type="CDD" id="cd02440">
    <property type="entry name" value="AdoMet_MTases"/>
    <property type="match status" value="1"/>
</dbReference>